<dbReference type="AlphaFoldDB" id="A0A6J2TY17"/>
<protein>
    <submittedName>
        <fullName evidence="4">Uncharacterized protein LOC115629182</fullName>
    </submittedName>
</protein>
<dbReference type="InterPro" id="IPR056515">
    <property type="entry name" value="INO80E_N"/>
</dbReference>
<dbReference type="PANTHER" id="PTHR21812:SF1">
    <property type="entry name" value="INO80 COMPLEX SUBUNIT E"/>
    <property type="match status" value="1"/>
</dbReference>
<evidence type="ECO:0000313" key="3">
    <source>
        <dbReference type="Proteomes" id="UP000504634"/>
    </source>
</evidence>
<feature type="compositionally biased region" description="Low complexity" evidence="1">
    <location>
        <begin position="110"/>
        <end position="126"/>
    </location>
</feature>
<feature type="region of interest" description="Disordered" evidence="1">
    <location>
        <begin position="93"/>
        <end position="170"/>
    </location>
</feature>
<dbReference type="OrthoDB" id="5977486at2759"/>
<feature type="compositionally biased region" description="Acidic residues" evidence="1">
    <location>
        <begin position="98"/>
        <end position="109"/>
    </location>
</feature>
<dbReference type="RefSeq" id="XP_030381426.1">
    <property type="nucleotide sequence ID" value="XM_030525566.1"/>
</dbReference>
<dbReference type="GO" id="GO:0031011">
    <property type="term" value="C:Ino80 complex"/>
    <property type="evidence" value="ECO:0007669"/>
    <property type="project" value="InterPro"/>
</dbReference>
<evidence type="ECO:0000256" key="1">
    <source>
        <dbReference type="SAM" id="MobiDB-lite"/>
    </source>
</evidence>
<keyword evidence="3" id="KW-1185">Reference proteome</keyword>
<dbReference type="GO" id="GO:0006338">
    <property type="term" value="P:chromatin remodeling"/>
    <property type="evidence" value="ECO:0007669"/>
    <property type="project" value="InterPro"/>
</dbReference>
<gene>
    <name evidence="4" type="primary">LOC115629182</name>
</gene>
<proteinExistence type="predicted"/>
<evidence type="ECO:0000313" key="4">
    <source>
        <dbReference type="RefSeq" id="XP_030381426.1"/>
    </source>
</evidence>
<organism evidence="3 4">
    <name type="scientific">Drosophila lebanonensis</name>
    <name type="common">Fruit fly</name>
    <name type="synonym">Scaptodrosophila lebanonensis</name>
    <dbReference type="NCBI Taxonomy" id="7225"/>
    <lineage>
        <taxon>Eukaryota</taxon>
        <taxon>Metazoa</taxon>
        <taxon>Ecdysozoa</taxon>
        <taxon>Arthropoda</taxon>
        <taxon>Hexapoda</taxon>
        <taxon>Insecta</taxon>
        <taxon>Pterygota</taxon>
        <taxon>Neoptera</taxon>
        <taxon>Endopterygota</taxon>
        <taxon>Diptera</taxon>
        <taxon>Brachycera</taxon>
        <taxon>Muscomorpha</taxon>
        <taxon>Ephydroidea</taxon>
        <taxon>Drosophilidae</taxon>
        <taxon>Scaptodrosophila</taxon>
    </lineage>
</organism>
<evidence type="ECO:0000259" key="2">
    <source>
        <dbReference type="Pfam" id="PF24237"/>
    </source>
</evidence>
<dbReference type="Proteomes" id="UP000504634">
    <property type="component" value="Unplaced"/>
</dbReference>
<reference evidence="4" key="1">
    <citation type="submission" date="2025-08" db="UniProtKB">
        <authorList>
            <consortium name="RefSeq"/>
        </authorList>
    </citation>
    <scope>IDENTIFICATION</scope>
    <source>
        <strain evidence="4">11010-0011.00</strain>
        <tissue evidence="4">Whole body</tissue>
    </source>
</reference>
<dbReference type="PANTHER" id="PTHR21812">
    <property type="entry name" value="INO80 COMPLEX SUBUNIT E"/>
    <property type="match status" value="1"/>
</dbReference>
<name>A0A6J2TY17_DROLE</name>
<dbReference type="Pfam" id="PF24237">
    <property type="entry name" value="INO80E"/>
    <property type="match status" value="1"/>
</dbReference>
<sequence>MLDGWYCRTLANQEASVKIEQESDEEARTTSVSAPGVIDYKERYKKLKQKLKFLVYENEYFQDLIATNQRRLLKVSRDRAFLLDRLLLYEKPAKDSSDSDATDSSDDAESVAPTSSATVASTSSAAGNLGNQSQPQIVMGSSKEIVRKRKAESKGCPPMSTSVVGGATRGRKRKINSLAISSQHSVVVKKPPVMATVSPSLQQPPTKDEPLSTAEITRQLQERRPTPIELMSPECASATVPATMLSDDSPSKCYPNESLQQLMEDDSPTHVAAEECVAMEYTT</sequence>
<dbReference type="InterPro" id="IPR026678">
    <property type="entry name" value="INO80E"/>
</dbReference>
<feature type="domain" description="INO80 complex subunit E N-terminal" evidence="2">
    <location>
        <begin position="39"/>
        <end position="86"/>
    </location>
</feature>
<dbReference type="GeneID" id="115629182"/>
<accession>A0A6J2TY17</accession>